<dbReference type="Pfam" id="PF08857">
    <property type="entry name" value="ParBc_2"/>
    <property type="match status" value="1"/>
</dbReference>
<dbReference type="CDD" id="cd16390">
    <property type="entry name" value="ParB_N_Srx_like"/>
    <property type="match status" value="1"/>
</dbReference>
<feature type="non-terminal residue" evidence="2">
    <location>
        <position position="1"/>
    </location>
</feature>
<evidence type="ECO:0000313" key="2">
    <source>
        <dbReference type="EMBL" id="NJP69157.1"/>
    </source>
</evidence>
<dbReference type="InterPro" id="IPR036086">
    <property type="entry name" value="ParB/Sulfiredoxin_sf"/>
</dbReference>
<feature type="signal peptide" evidence="1">
    <location>
        <begin position="1"/>
        <end position="20"/>
    </location>
</feature>
<proteinExistence type="predicted"/>
<dbReference type="RefSeq" id="WP_167935618.1">
    <property type="nucleotide sequence ID" value="NZ_JAAVJB010000386.1"/>
</dbReference>
<dbReference type="Gene3D" id="3.90.1530.10">
    <property type="entry name" value="Conserved hypothetical protein from pyrococcus furiosus pfu- 392566-001, ParB domain"/>
    <property type="match status" value="1"/>
</dbReference>
<keyword evidence="1" id="KW-0732">Signal</keyword>
<gene>
    <name evidence="2" type="ORF">HCJ92_23455</name>
</gene>
<organism evidence="2 3">
    <name type="scientific">Streptomyces spiramenti</name>
    <dbReference type="NCBI Taxonomy" id="2720606"/>
    <lineage>
        <taxon>Bacteria</taxon>
        <taxon>Bacillati</taxon>
        <taxon>Actinomycetota</taxon>
        <taxon>Actinomycetes</taxon>
        <taxon>Kitasatosporales</taxon>
        <taxon>Streptomycetaceae</taxon>
        <taxon>Streptomyces</taxon>
    </lineage>
</organism>
<reference evidence="2 3" key="1">
    <citation type="submission" date="2020-03" db="EMBL/GenBank/DDBJ databases">
        <title>Draft genome of Streptomyces sp. ventii, isolated from the Axial Seamount in the Pacific Ocean, and resequencing of the two type strains Streptomyces lonarensis strain NCL 716 and Streptomyces bohaiensis strain 11A07.</title>
        <authorList>
            <person name="Loughran R.M."/>
            <person name="Pfannmuller K.M."/>
            <person name="Wasson B.J."/>
            <person name="Deadmond M.C."/>
            <person name="Paddock B.E."/>
            <person name="Koyack M.J."/>
            <person name="Gallegos D.A."/>
            <person name="Mitchell E.A."/>
            <person name="Ushijima B."/>
            <person name="Saw J.H."/>
            <person name="Mcphail K.L."/>
            <person name="Videau P."/>
        </authorList>
    </citation>
    <scope>NUCLEOTIDE SEQUENCE [LARGE SCALE GENOMIC DNA]</scope>
    <source>
        <strain evidence="3">5675061</strain>
    </source>
</reference>
<dbReference type="SUPFAM" id="SSF110849">
    <property type="entry name" value="ParB/Sulfiredoxin"/>
    <property type="match status" value="1"/>
</dbReference>
<dbReference type="Gene3D" id="1.10.8.10">
    <property type="entry name" value="DNA helicase RuvA subunit, C-terminal domain"/>
    <property type="match status" value="1"/>
</dbReference>
<protein>
    <submittedName>
        <fullName evidence="2">Chromosome partitioning protein ParB</fullName>
    </submittedName>
</protein>
<comment type="caution">
    <text evidence="2">The sequence shown here is derived from an EMBL/GenBank/DDBJ whole genome shotgun (WGS) entry which is preliminary data.</text>
</comment>
<evidence type="ECO:0000313" key="3">
    <source>
        <dbReference type="Proteomes" id="UP000746503"/>
    </source>
</evidence>
<feature type="chain" id="PRO_5045264025" evidence="1">
    <location>
        <begin position="21"/>
        <end position="446"/>
    </location>
</feature>
<dbReference type="InterPro" id="IPR014956">
    <property type="entry name" value="ParBc_2"/>
</dbReference>
<dbReference type="Proteomes" id="UP000746503">
    <property type="component" value="Unassembled WGS sequence"/>
</dbReference>
<name>A0ABX1AQ22_9ACTN</name>
<sequence length="446" mass="46081">AGGALALLMAAGALAGPAVAQGTPNGGSAGVALAAAPDSAVAGELLEVRLRDLRPTQPAIGHDQIHYKLGRYAGSKDEARGNPNKRFDDWCEANGQEEAANAGPAATLADPASFACTLAVGEETADSVAVMKTVVVGPGGSLHLTDGHHTLTSFLETPDGGPDTKVRLRVSDNLSHLPTDAFWQEMRDRDLVWLQAPDGSTLSPADLPHGLGLARLGDDPYRSLVYFTRDIGYTPPSDAPEYLEFLWGRWLRTHIDLGATDLRDPAAYLTVIEEASRAMVAAPGDTEIAPGRTADRLGRLAEWNDGKKATGGEWAKLSVPVDEARPGKLGYAVDSRGRVPAAPDCTRTVTGRHDGPLLAASGVLCLDNATVRGPVVVSAGASLLSSGADISGPVSAVAARTVALCGTTLDGPLSVVGIRDRLTLDGHGCTPNDLRGPVAAVGNAKG</sequence>
<evidence type="ECO:0000256" key="1">
    <source>
        <dbReference type="SAM" id="SignalP"/>
    </source>
</evidence>
<dbReference type="EMBL" id="JAAVJB010000386">
    <property type="protein sequence ID" value="NJP69157.1"/>
    <property type="molecule type" value="Genomic_DNA"/>
</dbReference>
<keyword evidence="3" id="KW-1185">Reference proteome</keyword>
<accession>A0ABX1AQ22</accession>